<organism evidence="2 4">
    <name type="scientific">Anaerobutyricum hallii</name>
    <dbReference type="NCBI Taxonomy" id="39488"/>
    <lineage>
        <taxon>Bacteria</taxon>
        <taxon>Bacillati</taxon>
        <taxon>Bacillota</taxon>
        <taxon>Clostridia</taxon>
        <taxon>Lachnospirales</taxon>
        <taxon>Lachnospiraceae</taxon>
        <taxon>Anaerobutyricum</taxon>
    </lineage>
</organism>
<dbReference type="InterPro" id="IPR036890">
    <property type="entry name" value="HATPase_C_sf"/>
</dbReference>
<dbReference type="EMBL" id="CYZL01000014">
    <property type="protein sequence ID" value="CUO44485.1"/>
    <property type="molecule type" value="Genomic_DNA"/>
</dbReference>
<dbReference type="AlphaFoldDB" id="A0A173UCH0"/>
<keyword evidence="1" id="KW-0812">Transmembrane</keyword>
<name>A0A173UCH0_9FIRM</name>
<gene>
    <name evidence="3" type="ORF">ERS852450_01816</name>
    <name evidence="2" type="ORF">ERS852578_02349</name>
</gene>
<dbReference type="GO" id="GO:0016301">
    <property type="term" value="F:kinase activity"/>
    <property type="evidence" value="ECO:0007669"/>
    <property type="project" value="UniProtKB-KW"/>
</dbReference>
<dbReference type="RefSeq" id="WP_055183142.1">
    <property type="nucleotide sequence ID" value="NZ_CAUAFF010000017.1"/>
</dbReference>
<feature type="transmembrane region" description="Helical" evidence="1">
    <location>
        <begin position="78"/>
        <end position="98"/>
    </location>
</feature>
<feature type="transmembrane region" description="Helical" evidence="1">
    <location>
        <begin position="46"/>
        <end position="66"/>
    </location>
</feature>
<accession>A0A173UCH0</accession>
<evidence type="ECO:0000313" key="2">
    <source>
        <dbReference type="EMBL" id="CUN12641.1"/>
    </source>
</evidence>
<dbReference type="EMBL" id="CYYC01000033">
    <property type="protein sequence ID" value="CUN12641.1"/>
    <property type="molecule type" value="Genomic_DNA"/>
</dbReference>
<evidence type="ECO:0000313" key="5">
    <source>
        <dbReference type="Proteomes" id="UP000095679"/>
    </source>
</evidence>
<keyword evidence="1" id="KW-1133">Transmembrane helix</keyword>
<evidence type="ECO:0000313" key="3">
    <source>
        <dbReference type="EMBL" id="CUO44485.1"/>
    </source>
</evidence>
<feature type="transmembrane region" description="Helical" evidence="1">
    <location>
        <begin position="14"/>
        <end position="34"/>
    </location>
</feature>
<keyword evidence="2" id="KW-0418">Kinase</keyword>
<proteinExistence type="predicted"/>
<evidence type="ECO:0000313" key="4">
    <source>
        <dbReference type="Proteomes" id="UP000095390"/>
    </source>
</evidence>
<reference evidence="4 5" key="1">
    <citation type="submission" date="2015-09" db="EMBL/GenBank/DDBJ databases">
        <authorList>
            <consortium name="Pathogen Informatics"/>
        </authorList>
    </citation>
    <scope>NUCLEOTIDE SEQUENCE [LARGE SCALE GENOMIC DNA]</scope>
    <source>
        <strain evidence="3 5">2789STDY5834835</strain>
        <strain evidence="2 4">2789STDY5834966</strain>
    </source>
</reference>
<dbReference type="Proteomes" id="UP000095390">
    <property type="component" value="Unassembled WGS sequence"/>
</dbReference>
<keyword evidence="2" id="KW-0808">Transferase</keyword>
<dbReference type="Proteomes" id="UP000095679">
    <property type="component" value="Unassembled WGS sequence"/>
</dbReference>
<feature type="transmembrane region" description="Helical" evidence="1">
    <location>
        <begin position="119"/>
        <end position="137"/>
    </location>
</feature>
<evidence type="ECO:0000256" key="1">
    <source>
        <dbReference type="SAM" id="Phobius"/>
    </source>
</evidence>
<sequence length="441" mass="51568">MQTFYLSYKLLQTMFMAVVFLSLIFSLLLLFLLYELRPYMWKCYRNWNSFLFFFLFLLLNHLAYSFHQINNGEKYYELLPVPIVILWCIVGIVDFLLVRESIHLKKKMKEKVSQNSIKEALNLLPVGICYFTLNGTIKLCNSQMYRLFRTLAHKDLQKLSELREALHSNIQNEVIRLTDKKEIYLFPDGRAWNYQESEVKDKEGNVYIEAVFSDVTKQYHEKINLTRQTEKLKEISRELRYLSDNVLILTREREVLAAKTKLHDQMGAGLTAIRQSLAQENADYSNAVRLLRQAVNAIWNDNQYPLEEGEFERFLQDARTIGVKVRCTGSLPKEEEYAHIYILAMRECLTNGVCHAGATELFITMQEDKDCYHICITNNGEVPEKEVVPKGGLYNLSRHIFDYSGEMHIQSMPYFALTITFQKKELDHEEGIDCRGSEDAS</sequence>
<protein>
    <submittedName>
        <fullName evidence="2">Signal transduction histidine kinase</fullName>
    </submittedName>
</protein>
<dbReference type="Gene3D" id="3.30.565.10">
    <property type="entry name" value="Histidine kinase-like ATPase, C-terminal domain"/>
    <property type="match status" value="1"/>
</dbReference>
<keyword evidence="1" id="KW-0472">Membrane</keyword>